<dbReference type="EMBL" id="JAKIJS010000001">
    <property type="protein sequence ID" value="MCF6138573.1"/>
    <property type="molecule type" value="Genomic_DNA"/>
</dbReference>
<reference evidence="2 3" key="1">
    <citation type="submission" date="2022-01" db="EMBL/GenBank/DDBJ databases">
        <title>Alkalihalobacillus sp. EGI L200015, a novel bacterium isolated from a salt lake sediment.</title>
        <authorList>
            <person name="Gao L."/>
            <person name="Fang B.-Z."/>
            <person name="Li W.-J."/>
        </authorList>
    </citation>
    <scope>NUCLEOTIDE SEQUENCE [LARGE SCALE GENOMIC DNA]</scope>
    <source>
        <strain evidence="2 3">KCTC 12718</strain>
    </source>
</reference>
<dbReference type="Gene3D" id="3.30.1050.10">
    <property type="entry name" value="SCP2 sterol-binding domain"/>
    <property type="match status" value="1"/>
</dbReference>
<organism evidence="2 3">
    <name type="scientific">Pseudalkalibacillus berkeleyi</name>
    <dbReference type="NCBI Taxonomy" id="1069813"/>
    <lineage>
        <taxon>Bacteria</taxon>
        <taxon>Bacillati</taxon>
        <taxon>Bacillota</taxon>
        <taxon>Bacilli</taxon>
        <taxon>Bacillales</taxon>
        <taxon>Fictibacillaceae</taxon>
        <taxon>Pseudalkalibacillus</taxon>
    </lineage>
</organism>
<sequence>MKQVIEVFTKRLERQSYLSPFFKLQDFVITLSSNKEQVSIHMKKRSCQVIMDDIQSENVIEIIGSSDTLLQLIQGNEKLSTLIKQNKVTVNASYRVVLKLESIFFLSGQQSRNAM</sequence>
<evidence type="ECO:0000313" key="3">
    <source>
        <dbReference type="Proteomes" id="UP001649381"/>
    </source>
</evidence>
<dbReference type="SUPFAM" id="SSF55718">
    <property type="entry name" value="SCP-like"/>
    <property type="match status" value="1"/>
</dbReference>
<dbReference type="Pfam" id="PF02036">
    <property type="entry name" value="SCP2"/>
    <property type="match status" value="1"/>
</dbReference>
<accession>A0ABS9H3X5</accession>
<comment type="caution">
    <text evidence="2">The sequence shown here is derived from an EMBL/GenBank/DDBJ whole genome shotgun (WGS) entry which is preliminary data.</text>
</comment>
<feature type="domain" description="SCP2" evidence="1">
    <location>
        <begin position="27"/>
        <end position="104"/>
    </location>
</feature>
<proteinExistence type="predicted"/>
<keyword evidence="3" id="KW-1185">Reference proteome</keyword>
<dbReference type="InterPro" id="IPR003033">
    <property type="entry name" value="SCP2_sterol-bd_dom"/>
</dbReference>
<name>A0ABS9H3X5_9BACL</name>
<dbReference type="Proteomes" id="UP001649381">
    <property type="component" value="Unassembled WGS sequence"/>
</dbReference>
<dbReference type="InterPro" id="IPR036527">
    <property type="entry name" value="SCP2_sterol-bd_dom_sf"/>
</dbReference>
<protein>
    <submittedName>
        <fullName evidence="2">SCP2 sterol-binding domain-containing protein</fullName>
    </submittedName>
</protein>
<evidence type="ECO:0000313" key="2">
    <source>
        <dbReference type="EMBL" id="MCF6138573.1"/>
    </source>
</evidence>
<gene>
    <name evidence="2" type="ORF">L2716_12620</name>
</gene>
<dbReference type="RefSeq" id="WP_236335662.1">
    <property type="nucleotide sequence ID" value="NZ_JAKIJS010000001.1"/>
</dbReference>
<evidence type="ECO:0000259" key="1">
    <source>
        <dbReference type="Pfam" id="PF02036"/>
    </source>
</evidence>